<dbReference type="OrthoDB" id="6741521at2759"/>
<reference evidence="1" key="1">
    <citation type="submission" date="2018-04" db="EMBL/GenBank/DDBJ databases">
        <title>Transcriptome assembly of Sipha flava.</title>
        <authorList>
            <person name="Scully E.D."/>
            <person name="Geib S.M."/>
            <person name="Palmer N.A."/>
            <person name="Koch K."/>
            <person name="Bradshaw J."/>
            <person name="Heng-Moss T."/>
            <person name="Sarath G."/>
        </authorList>
    </citation>
    <scope>NUCLEOTIDE SEQUENCE</scope>
</reference>
<evidence type="ECO:0000313" key="1">
    <source>
        <dbReference type="EMBL" id="MBY86656.1"/>
    </source>
</evidence>
<keyword evidence="2" id="KW-1185">Reference proteome</keyword>
<accession>A0A2S2R9D7</accession>
<protein>
    <submittedName>
        <fullName evidence="3">Uncharacterized protein LOC112688814 isoform X1</fullName>
    </submittedName>
</protein>
<name>A0A2S2R9D7_9HEMI</name>
<sequence length="267" mass="31682">MPDLKLIQVIKKKTRQFTRSFTNDTYTKYNNWLCGYDKRNAVFCFSFLLFGGEMVWTKIGMIDLIHLNDRMKKHDLTVKHMNNTLNLPISGKTNILSMLDSSYRRGIELHNEKVSNNRYILNVTINCIRFSSAFELALRRYDEKDTSLNPVIFRSFGRSCSRRLPKAAQTRWNFHSRTVNIVFEYKEELITCMEKIISDESIKHIPTIEQASRLKRTLLDNTFIYWLTIFHNIMPHVDILYSQLQKRETDSTTVKNNIENFIRDFQN</sequence>
<dbReference type="GeneID" id="112688814"/>
<dbReference type="EMBL" id="GGMS01017453">
    <property type="protein sequence ID" value="MBY86656.1"/>
    <property type="molecule type" value="Transcribed_RNA"/>
</dbReference>
<organism evidence="1">
    <name type="scientific">Sipha flava</name>
    <name type="common">yellow sugarcane aphid</name>
    <dbReference type="NCBI Taxonomy" id="143950"/>
    <lineage>
        <taxon>Eukaryota</taxon>
        <taxon>Metazoa</taxon>
        <taxon>Ecdysozoa</taxon>
        <taxon>Arthropoda</taxon>
        <taxon>Hexapoda</taxon>
        <taxon>Insecta</taxon>
        <taxon>Pterygota</taxon>
        <taxon>Neoptera</taxon>
        <taxon>Paraneoptera</taxon>
        <taxon>Hemiptera</taxon>
        <taxon>Sternorrhyncha</taxon>
        <taxon>Aphidomorpha</taxon>
        <taxon>Aphidoidea</taxon>
        <taxon>Aphididae</taxon>
        <taxon>Sipha</taxon>
    </lineage>
</organism>
<reference evidence="3" key="2">
    <citation type="submission" date="2025-04" db="UniProtKB">
        <authorList>
            <consortium name="RefSeq"/>
        </authorList>
    </citation>
    <scope>IDENTIFICATION</scope>
    <source>
        <tissue evidence="3">Whole body</tissue>
    </source>
</reference>
<gene>
    <name evidence="3" type="primary">LOC112688814</name>
    <name evidence="1" type="ORF">g.173605</name>
</gene>
<evidence type="ECO:0000313" key="2">
    <source>
        <dbReference type="Proteomes" id="UP000694846"/>
    </source>
</evidence>
<dbReference type="AlphaFoldDB" id="A0A2S2R9D7"/>
<evidence type="ECO:0000313" key="3">
    <source>
        <dbReference type="RefSeq" id="XP_025417984.1"/>
    </source>
</evidence>
<dbReference type="RefSeq" id="XP_025417984.1">
    <property type="nucleotide sequence ID" value="XM_025562199.1"/>
</dbReference>
<proteinExistence type="predicted"/>
<dbReference type="Proteomes" id="UP000694846">
    <property type="component" value="Unplaced"/>
</dbReference>